<dbReference type="EMBL" id="JAFLRJ010000324">
    <property type="protein sequence ID" value="MBO0515767.1"/>
    <property type="molecule type" value="Genomic_DNA"/>
</dbReference>
<accession>A0A939FBW5</accession>
<evidence type="ECO:0000313" key="2">
    <source>
        <dbReference type="EMBL" id="MBO0515767.1"/>
    </source>
</evidence>
<reference evidence="2" key="1">
    <citation type="submission" date="2021-03" db="EMBL/GenBank/DDBJ databases">
        <title>Streptomyces poriferae sp. nov., a novel marine sponge-derived Actinobacteria species with anti-MRSA activity.</title>
        <authorList>
            <person name="Sandoval-Powers M."/>
            <person name="Kralova S."/>
            <person name="Nguyen G.-S."/>
            <person name="Fawwal D."/>
            <person name="Degnes K."/>
            <person name="Klinkenberg G."/>
            <person name="Sletta H."/>
            <person name="Wentzel A."/>
            <person name="Liles M.R."/>
        </authorList>
    </citation>
    <scope>NUCLEOTIDE SEQUENCE</scope>
    <source>
        <strain evidence="2">DSM 41794</strain>
    </source>
</reference>
<comment type="caution">
    <text evidence="2">The sequence shown here is derived from an EMBL/GenBank/DDBJ whole genome shotgun (WGS) entry which is preliminary data.</text>
</comment>
<proteinExistence type="predicted"/>
<dbReference type="AlphaFoldDB" id="A0A939FBW5"/>
<dbReference type="RefSeq" id="WP_206966881.1">
    <property type="nucleotide sequence ID" value="NZ_BAAAJJ010000003.1"/>
</dbReference>
<evidence type="ECO:0000313" key="3">
    <source>
        <dbReference type="Proteomes" id="UP000664167"/>
    </source>
</evidence>
<evidence type="ECO:0000256" key="1">
    <source>
        <dbReference type="SAM" id="MobiDB-lite"/>
    </source>
</evidence>
<feature type="region of interest" description="Disordered" evidence="1">
    <location>
        <begin position="1"/>
        <end position="46"/>
    </location>
</feature>
<protein>
    <submittedName>
        <fullName evidence="2">Uncharacterized protein</fullName>
    </submittedName>
</protein>
<dbReference type="Proteomes" id="UP000664167">
    <property type="component" value="Unassembled WGS sequence"/>
</dbReference>
<name>A0A939FBW5_9ACTN</name>
<organism evidence="2 3">
    <name type="scientific">Streptomyces beijiangensis</name>
    <dbReference type="NCBI Taxonomy" id="163361"/>
    <lineage>
        <taxon>Bacteria</taxon>
        <taxon>Bacillati</taxon>
        <taxon>Actinomycetota</taxon>
        <taxon>Actinomycetes</taxon>
        <taxon>Kitasatosporales</taxon>
        <taxon>Streptomycetaceae</taxon>
        <taxon>Streptomyces</taxon>
    </lineage>
</organism>
<keyword evidence="3" id="KW-1185">Reference proteome</keyword>
<sequence>MAGKSSASNGKRGRSAITGRFVKQATVKRHPKTTTNESANKGGRKK</sequence>
<gene>
    <name evidence="2" type="ORF">J0695_28855</name>
</gene>